<feature type="coiled-coil region" evidence="1">
    <location>
        <begin position="636"/>
        <end position="670"/>
    </location>
</feature>
<feature type="compositionally biased region" description="Basic and acidic residues" evidence="2">
    <location>
        <begin position="904"/>
        <end position="913"/>
    </location>
</feature>
<evidence type="ECO:0000256" key="2">
    <source>
        <dbReference type="SAM" id="MobiDB-lite"/>
    </source>
</evidence>
<evidence type="ECO:0000259" key="3">
    <source>
        <dbReference type="PROSITE" id="PS00028"/>
    </source>
</evidence>
<feature type="compositionally biased region" description="Basic and acidic residues" evidence="2">
    <location>
        <begin position="855"/>
        <end position="876"/>
    </location>
</feature>
<sequence>MRGTPPNTKPATSAICIAPHKAEDAAYDHLITPIRLPPPNPDKNEHFRQCKLDRNLTSAYGIMSISTLYQDALQKYGKLVLDFEEHASPLAPTLEAHSVGIKDEYGRLRIWGEQTRAVLPEKARHSLDEQLRENEQTRNIILRTLRRLTNHIETVNDQLNALHTQSSQSSVQSSRFGGCDDSSSSDESLSTQSSAPGPPKSRLCKAIESVFDSIRSLYRISALLKRPRNANKYLRSRNMMMPSQATLRAEEDYAHILEKMRQWRHLTMRSQVGGEEERAVTLDDIISRKLDENHELADITFLCQRLTWANKLRRSQFKYWEESPDVLETQLQEGMESPPIPKSVEVKSSSATQVSFSSVAVSALAETRTEAGHFRTEYTNSVVGRTKAIRVPDVPDGSKTDPDFECPFCYLTLSSTRMQDRAAWKRHVFRDLRPYVCSFESCLDPGRLFITRHDWIYHEQQMHRRKWICPEDCPENLQSRAALIEHIRTDHSNTLNEHQFSVYADMCEREIDATELDRCLICLKEMTLFGLQRHLATHMEEIALFVLPYQPQDDENGSNSGDTIDESVLDLGGEPGNEEARHKELGAFAIEAKYKRLEQGLDPLSGVVEESMDNSALVLNDDKRKVESERAIAELRASYEKSLAEAKAAVDAAENARDAAEAERDLYKHRVDPGPAPITFEDAVDRTFTLPWYLARTWEGMEALIKQAFIDMERIRSHVVDGHYDLLGPNGEIILPQGWELEVQPGWHIKMQLWPLPEIDNPTALLDPPAGDLDIVLDGGGGGGGDGREIDSLGGSKKRGVPAFTKWMLGGTRRRPKSAQKEREHESKSYEGFTDDEYSKVEEVEHHVQKSIPRVNDEAKTEETDQRDDGDGHKIDSLGGSKKRGVPAFTKWMLGGTRPRPKLAQKEKEHETTSSEGFTDDEFSEVESEGEANLPDIIALPHTVGAREPDRR</sequence>
<dbReference type="SMART" id="SM00355">
    <property type="entry name" value="ZnF_C2H2"/>
    <property type="match status" value="3"/>
</dbReference>
<feature type="domain" description="C2H2-type" evidence="3">
    <location>
        <begin position="469"/>
        <end position="491"/>
    </location>
</feature>
<dbReference type="InterPro" id="IPR054464">
    <property type="entry name" value="ULD_fung"/>
</dbReference>
<evidence type="ECO:0000313" key="4">
    <source>
        <dbReference type="EMBL" id="THX13829.1"/>
    </source>
</evidence>
<feature type="region of interest" description="Disordered" evidence="2">
    <location>
        <begin position="805"/>
        <end position="952"/>
    </location>
</feature>
<dbReference type="InterPro" id="IPR058925">
    <property type="entry name" value="zf-C2H2_AcuF"/>
</dbReference>
<feature type="compositionally biased region" description="Basic and acidic residues" evidence="2">
    <location>
        <begin position="819"/>
        <end position="829"/>
    </location>
</feature>
<evidence type="ECO:0000256" key="1">
    <source>
        <dbReference type="SAM" id="Coils"/>
    </source>
</evidence>
<dbReference type="InterPro" id="IPR013087">
    <property type="entry name" value="Znf_C2H2_type"/>
</dbReference>
<dbReference type="AlphaFoldDB" id="A0A4S9D192"/>
<name>A0A4S9D192_AURPU</name>
<comment type="caution">
    <text evidence="4">The sequence shown here is derived from an EMBL/GenBank/DDBJ whole genome shotgun (WGS) entry which is preliminary data.</text>
</comment>
<feature type="region of interest" description="Disordered" evidence="2">
    <location>
        <begin position="163"/>
        <end position="202"/>
    </location>
</feature>
<dbReference type="EMBL" id="QZAS01000009">
    <property type="protein sequence ID" value="THX13829.1"/>
    <property type="molecule type" value="Genomic_DNA"/>
</dbReference>
<keyword evidence="1" id="KW-0175">Coiled coil</keyword>
<feature type="compositionally biased region" description="Low complexity" evidence="2">
    <location>
        <begin position="165"/>
        <end position="194"/>
    </location>
</feature>
<organism evidence="4">
    <name type="scientific">Aureobasidium pullulans</name>
    <name type="common">Black yeast</name>
    <name type="synonym">Pullularia pullulans</name>
    <dbReference type="NCBI Taxonomy" id="5580"/>
    <lineage>
        <taxon>Eukaryota</taxon>
        <taxon>Fungi</taxon>
        <taxon>Dikarya</taxon>
        <taxon>Ascomycota</taxon>
        <taxon>Pezizomycotina</taxon>
        <taxon>Dothideomycetes</taxon>
        <taxon>Dothideomycetidae</taxon>
        <taxon>Dothideales</taxon>
        <taxon>Saccotheciaceae</taxon>
        <taxon>Aureobasidium</taxon>
    </lineage>
</organism>
<proteinExistence type="predicted"/>
<gene>
    <name evidence="4" type="ORF">D6D13_03411</name>
</gene>
<accession>A0A4S9D192</accession>
<reference evidence="4" key="1">
    <citation type="submission" date="2018-10" db="EMBL/GenBank/DDBJ databases">
        <title>Fifty Aureobasidium pullulans genomes reveal a recombining polyextremotolerant generalist.</title>
        <authorList>
            <person name="Gostincar C."/>
            <person name="Turk M."/>
            <person name="Zajc J."/>
            <person name="Gunde-Cimerman N."/>
        </authorList>
    </citation>
    <scope>NUCLEOTIDE SEQUENCE [LARGE SCALE GENOMIC DNA]</scope>
    <source>
        <strain evidence="4">EXF-10085</strain>
    </source>
</reference>
<dbReference type="PANTHER" id="PTHR35391:SF7">
    <property type="entry name" value="C2H2-TYPE DOMAIN-CONTAINING PROTEIN"/>
    <property type="match status" value="1"/>
</dbReference>
<protein>
    <recommendedName>
        <fullName evidence="3">C2H2-type domain-containing protein</fullName>
    </recommendedName>
</protein>
<feature type="compositionally biased region" description="Basic and acidic residues" evidence="2">
    <location>
        <begin position="837"/>
        <end position="848"/>
    </location>
</feature>
<feature type="compositionally biased region" description="Acidic residues" evidence="2">
    <location>
        <begin position="918"/>
        <end position="930"/>
    </location>
</feature>
<dbReference type="Pfam" id="PF26082">
    <property type="entry name" value="zf-C2H2_AcuF"/>
    <property type="match status" value="1"/>
</dbReference>
<dbReference type="PROSITE" id="PS00028">
    <property type="entry name" value="ZINC_FINGER_C2H2_1"/>
    <property type="match status" value="1"/>
</dbReference>
<dbReference type="Pfam" id="PF22893">
    <property type="entry name" value="ULD_2"/>
    <property type="match status" value="1"/>
</dbReference>
<dbReference type="PANTHER" id="PTHR35391">
    <property type="entry name" value="C2H2-TYPE DOMAIN-CONTAINING PROTEIN-RELATED"/>
    <property type="match status" value="1"/>
</dbReference>